<dbReference type="Gene3D" id="3.40.50.720">
    <property type="entry name" value="NAD(P)-binding Rossmann-like Domain"/>
    <property type="match status" value="1"/>
</dbReference>
<gene>
    <name evidence="2" type="ORF">CLV40_12553</name>
</gene>
<evidence type="ECO:0000313" key="3">
    <source>
        <dbReference type="Proteomes" id="UP000239203"/>
    </source>
</evidence>
<evidence type="ECO:0000259" key="1">
    <source>
        <dbReference type="Pfam" id="PF05368"/>
    </source>
</evidence>
<dbReference type="EMBL" id="PTIX01000025">
    <property type="protein sequence ID" value="PPK63718.1"/>
    <property type="molecule type" value="Genomic_DNA"/>
</dbReference>
<organism evidence="2 3">
    <name type="scientific">Actinokineospora auranticolor</name>
    <dbReference type="NCBI Taxonomy" id="155976"/>
    <lineage>
        <taxon>Bacteria</taxon>
        <taxon>Bacillati</taxon>
        <taxon>Actinomycetota</taxon>
        <taxon>Actinomycetes</taxon>
        <taxon>Pseudonocardiales</taxon>
        <taxon>Pseudonocardiaceae</taxon>
        <taxon>Actinokineospora</taxon>
    </lineage>
</organism>
<dbReference type="AlphaFoldDB" id="A0A2S6GER4"/>
<dbReference type="OrthoDB" id="4115876at2"/>
<evidence type="ECO:0000313" key="2">
    <source>
        <dbReference type="EMBL" id="PPK63718.1"/>
    </source>
</evidence>
<dbReference type="RefSeq" id="WP_104482518.1">
    <property type="nucleotide sequence ID" value="NZ_CP154825.1"/>
</dbReference>
<dbReference type="InterPro" id="IPR036291">
    <property type="entry name" value="NAD(P)-bd_dom_sf"/>
</dbReference>
<name>A0A2S6GER4_9PSEU</name>
<accession>A0A2S6GER4</accession>
<keyword evidence="3" id="KW-1185">Reference proteome</keyword>
<protein>
    <submittedName>
        <fullName evidence="2">Uncharacterized protein YbjT (DUF2867 family)</fullName>
    </submittedName>
</protein>
<sequence>MSAERRYLVIGARGFQGGAVARALRDREAIGFVRPGRTVPGLPVVEGDLADAAAVRTAFEGVTHASVVLPLVYDADLVTTYAHNVVDAARAAGVSRLVYNTNTPVPDEDTGLAAYETRRAAERVFRESGLPVVVLRPPVYLDNLFSPWNGPALVNDGVLAYPLAADRRVAWISHGDLAEATVAALDTPDIEGAVVRLGGPEAVDGPGLAAAFSAALAKEVTYTPLGVDTFEAALAQVMGAVGAAGVAGVYRYAEVAAPDLFAPEPQRLLGVRFGRIRDWVAARRWSVWASS</sequence>
<dbReference type="PANTHER" id="PTHR43162:SF1">
    <property type="entry name" value="PRESTALK A DIFFERENTIATION PROTEIN A"/>
    <property type="match status" value="1"/>
</dbReference>
<dbReference type="Proteomes" id="UP000239203">
    <property type="component" value="Unassembled WGS sequence"/>
</dbReference>
<dbReference type="InterPro" id="IPR008030">
    <property type="entry name" value="NmrA-like"/>
</dbReference>
<dbReference type="PANTHER" id="PTHR43162">
    <property type="match status" value="1"/>
</dbReference>
<dbReference type="InterPro" id="IPR051604">
    <property type="entry name" value="Ergot_Alk_Oxidoreductase"/>
</dbReference>
<proteinExistence type="predicted"/>
<comment type="caution">
    <text evidence="2">The sequence shown here is derived from an EMBL/GenBank/DDBJ whole genome shotgun (WGS) entry which is preliminary data.</text>
</comment>
<dbReference type="Pfam" id="PF05368">
    <property type="entry name" value="NmrA"/>
    <property type="match status" value="1"/>
</dbReference>
<dbReference type="SUPFAM" id="SSF51735">
    <property type="entry name" value="NAD(P)-binding Rossmann-fold domains"/>
    <property type="match status" value="1"/>
</dbReference>
<feature type="domain" description="NmrA-like" evidence="1">
    <location>
        <begin position="8"/>
        <end position="232"/>
    </location>
</feature>
<reference evidence="2 3" key="1">
    <citation type="submission" date="2018-02" db="EMBL/GenBank/DDBJ databases">
        <title>Genomic Encyclopedia of Archaeal and Bacterial Type Strains, Phase II (KMG-II): from individual species to whole genera.</title>
        <authorList>
            <person name="Goeker M."/>
        </authorList>
    </citation>
    <scope>NUCLEOTIDE SEQUENCE [LARGE SCALE GENOMIC DNA]</scope>
    <source>
        <strain evidence="2 3">YU 961-1</strain>
    </source>
</reference>